<evidence type="ECO:0000256" key="1">
    <source>
        <dbReference type="ARBA" id="ARBA00010617"/>
    </source>
</evidence>
<dbReference type="Gene3D" id="1.10.630.10">
    <property type="entry name" value="Cytochrome P450"/>
    <property type="match status" value="1"/>
</dbReference>
<evidence type="ECO:0000256" key="5">
    <source>
        <dbReference type="ARBA" id="ARBA00023004"/>
    </source>
</evidence>
<dbReference type="InterPro" id="IPR017972">
    <property type="entry name" value="Cyt_P450_CS"/>
</dbReference>
<dbReference type="CDD" id="cd11029">
    <property type="entry name" value="CYP107-like"/>
    <property type="match status" value="1"/>
</dbReference>
<sequence>MTVAIDRADPYEAYKRLREQAPVHRIEGPMGAEIWLVSRYEDARAALSDPRLSKHPRHAPQWVRDLGLVTESENPLGVNLLSTDPPDHTRLRRLVTSAFTRRRMEALRPRVQQITDALLDEMAGGTEADLLAALAFPLPVTVICELLGVPFADRHDFHRNTRASISPELTPEGLAAQREARRWMRDYMTGLVANARVRVDPTLPPDELPDLVSALVVAADERDGLSEDELVGMIQLLLVAGHETTVNLIGNGMLALLCHPDQLKLLRERPELVVPAIEELLRFDGPVERATPRYTVQDVEIAGVTIPANSMVSVVLAAADHDPAHAPQGDQLDITRATPSHLAFGHGLHFCLGAPLARLEGQIAIGTLVRRFPDLALAVSPEKLRWRDNGITSIIRGLEELPIRY</sequence>
<gene>
    <name evidence="8" type="ORF">GCM10009765_74650</name>
</gene>
<evidence type="ECO:0000256" key="6">
    <source>
        <dbReference type="ARBA" id="ARBA00023033"/>
    </source>
</evidence>
<dbReference type="RefSeq" id="WP_279581818.1">
    <property type="nucleotide sequence ID" value="NZ_BAAANY010000039.1"/>
</dbReference>
<protein>
    <submittedName>
        <fullName evidence="8">Cytochrome P450</fullName>
    </submittedName>
</protein>
<evidence type="ECO:0000313" key="8">
    <source>
        <dbReference type="EMBL" id="GAA1714807.1"/>
    </source>
</evidence>
<name>A0ABN2IZA9_9ACTN</name>
<dbReference type="EMBL" id="BAAANY010000039">
    <property type="protein sequence ID" value="GAA1714807.1"/>
    <property type="molecule type" value="Genomic_DNA"/>
</dbReference>
<keyword evidence="4 7" id="KW-0560">Oxidoreductase</keyword>
<dbReference type="InterPro" id="IPR001128">
    <property type="entry name" value="Cyt_P450"/>
</dbReference>
<dbReference type="PRINTS" id="PR00359">
    <property type="entry name" value="BP450"/>
</dbReference>
<dbReference type="PROSITE" id="PS00086">
    <property type="entry name" value="CYTOCHROME_P450"/>
    <property type="match status" value="1"/>
</dbReference>
<comment type="caution">
    <text evidence="8">The sequence shown here is derived from an EMBL/GenBank/DDBJ whole genome shotgun (WGS) entry which is preliminary data.</text>
</comment>
<evidence type="ECO:0000256" key="7">
    <source>
        <dbReference type="RuleBase" id="RU000461"/>
    </source>
</evidence>
<dbReference type="SUPFAM" id="SSF48264">
    <property type="entry name" value="Cytochrome P450"/>
    <property type="match status" value="1"/>
</dbReference>
<dbReference type="Pfam" id="PF00067">
    <property type="entry name" value="p450"/>
    <property type="match status" value="1"/>
</dbReference>
<comment type="similarity">
    <text evidence="1 7">Belongs to the cytochrome P450 family.</text>
</comment>
<accession>A0ABN2IZA9</accession>
<keyword evidence="5 7" id="KW-0408">Iron</keyword>
<organism evidence="8 9">
    <name type="scientific">Fodinicola feengrottensis</name>
    <dbReference type="NCBI Taxonomy" id="435914"/>
    <lineage>
        <taxon>Bacteria</taxon>
        <taxon>Bacillati</taxon>
        <taxon>Actinomycetota</taxon>
        <taxon>Actinomycetes</taxon>
        <taxon>Mycobacteriales</taxon>
        <taxon>Fodinicola</taxon>
    </lineage>
</organism>
<dbReference type="PANTHER" id="PTHR46696">
    <property type="entry name" value="P450, PUTATIVE (EUROFUNG)-RELATED"/>
    <property type="match status" value="1"/>
</dbReference>
<proteinExistence type="inferred from homology"/>
<dbReference type="InterPro" id="IPR002397">
    <property type="entry name" value="Cyt_P450_B"/>
</dbReference>
<reference evidence="8 9" key="1">
    <citation type="journal article" date="2019" name="Int. J. Syst. Evol. Microbiol.">
        <title>The Global Catalogue of Microorganisms (GCM) 10K type strain sequencing project: providing services to taxonomists for standard genome sequencing and annotation.</title>
        <authorList>
            <consortium name="The Broad Institute Genomics Platform"/>
            <consortium name="The Broad Institute Genome Sequencing Center for Infectious Disease"/>
            <person name="Wu L."/>
            <person name="Ma J."/>
        </authorList>
    </citation>
    <scope>NUCLEOTIDE SEQUENCE [LARGE SCALE GENOMIC DNA]</scope>
    <source>
        <strain evidence="8 9">JCM 14718</strain>
    </source>
</reference>
<evidence type="ECO:0000313" key="9">
    <source>
        <dbReference type="Proteomes" id="UP001500618"/>
    </source>
</evidence>
<keyword evidence="9" id="KW-1185">Reference proteome</keyword>
<evidence type="ECO:0000256" key="2">
    <source>
        <dbReference type="ARBA" id="ARBA00022617"/>
    </source>
</evidence>
<evidence type="ECO:0000256" key="3">
    <source>
        <dbReference type="ARBA" id="ARBA00022723"/>
    </source>
</evidence>
<dbReference type="Proteomes" id="UP001500618">
    <property type="component" value="Unassembled WGS sequence"/>
</dbReference>
<keyword evidence="6 7" id="KW-0503">Monooxygenase</keyword>
<keyword evidence="3 7" id="KW-0479">Metal-binding</keyword>
<dbReference type="InterPro" id="IPR036396">
    <property type="entry name" value="Cyt_P450_sf"/>
</dbReference>
<evidence type="ECO:0000256" key="4">
    <source>
        <dbReference type="ARBA" id="ARBA00023002"/>
    </source>
</evidence>
<dbReference type="PANTHER" id="PTHR46696:SF1">
    <property type="entry name" value="CYTOCHROME P450 YJIB-RELATED"/>
    <property type="match status" value="1"/>
</dbReference>
<keyword evidence="2 7" id="KW-0349">Heme</keyword>